<sequence>MSHESSRPSAPSNFRVPTLTFGAETRYFYTIRTPELSQSKRQWTEISCGRWERPTASACDGREHYSIFSTLTVELNYPNVESPQIATTVEGTKFVYEVPDEAALSHWLASTFVVSDVESSDELYHQGSPFKHSKLYWLPRSSELVFRAHHQTIDGTGVLLFWHRYLCALAPPIKPITFGDEPARLAPVMEDILGLEIQSTEKDEQALGVLSEYISNAPGIGHTSRVGSAPSGRSNAADLTFSAAKTNRIVQACQAHGVTVTSALHAAHIQALTKHADPNSQTSRYVSANQFNLRPYLPEPYSKDQYGVAVYYTTHPFKLALPSTFWETAHALHRYYSTSYKGNRPLLELNGHITRTLCNIVQTPEYLAAPVPTDVLVSSLGIAERYLQRKYGKSVVVKNLAVGVEVVLGLNMMFFYTFRDQLRLRYCFNEGFENLTDIERYLQEMEQVLNQELLS</sequence>
<protein>
    <recommendedName>
        <fullName evidence="3">Condensation domain-containing protein</fullName>
    </recommendedName>
</protein>
<dbReference type="Proteomes" id="UP000235023">
    <property type="component" value="Unassembled WGS sequence"/>
</dbReference>
<dbReference type="PANTHER" id="PTHR42034:SF1">
    <property type="entry name" value="CONDENSATION DOMAIN-CONTAINING PROTEIN"/>
    <property type="match status" value="1"/>
</dbReference>
<dbReference type="Gene3D" id="3.30.559.10">
    <property type="entry name" value="Chloramphenicol acetyltransferase-like domain"/>
    <property type="match status" value="1"/>
</dbReference>
<dbReference type="Gene3D" id="3.30.559.30">
    <property type="entry name" value="Nonribosomal peptide synthetase, condensation domain"/>
    <property type="match status" value="1"/>
</dbReference>
<dbReference type="AlphaFoldDB" id="A0A2J5HIK0"/>
<dbReference type="EMBL" id="KZ559609">
    <property type="protein sequence ID" value="PLN76813.1"/>
    <property type="molecule type" value="Genomic_DNA"/>
</dbReference>
<dbReference type="OrthoDB" id="2548233at2759"/>
<dbReference type="PANTHER" id="PTHR42034">
    <property type="entry name" value="CHROMOSOME 7, WHOLE GENOME SHOTGUN SEQUENCE-RELATED"/>
    <property type="match status" value="1"/>
</dbReference>
<name>A0A2J5HIK0_9EURO</name>
<gene>
    <name evidence="1" type="ORF">BDW42DRAFT_198774</name>
</gene>
<organism evidence="1 2">
    <name type="scientific">Aspergillus taichungensis</name>
    <dbReference type="NCBI Taxonomy" id="482145"/>
    <lineage>
        <taxon>Eukaryota</taxon>
        <taxon>Fungi</taxon>
        <taxon>Dikarya</taxon>
        <taxon>Ascomycota</taxon>
        <taxon>Pezizomycotina</taxon>
        <taxon>Eurotiomycetes</taxon>
        <taxon>Eurotiomycetidae</taxon>
        <taxon>Eurotiales</taxon>
        <taxon>Aspergillaceae</taxon>
        <taxon>Aspergillus</taxon>
        <taxon>Aspergillus subgen. Circumdati</taxon>
    </lineage>
</organism>
<evidence type="ECO:0000313" key="2">
    <source>
        <dbReference type="Proteomes" id="UP000235023"/>
    </source>
</evidence>
<proteinExistence type="predicted"/>
<reference evidence="2" key="1">
    <citation type="submission" date="2017-12" db="EMBL/GenBank/DDBJ databases">
        <authorList>
            <consortium name="DOE Joint Genome Institute"/>
            <person name="Mondo S.J."/>
            <person name="Kjaerbolling I."/>
            <person name="Vesth T.C."/>
            <person name="Frisvad J.C."/>
            <person name="Nybo J.L."/>
            <person name="Theobald S."/>
            <person name="Kuo A."/>
            <person name="Bowyer P."/>
            <person name="Matsuda Y."/>
            <person name="Lyhne E.K."/>
            <person name="Kogle M.E."/>
            <person name="Clum A."/>
            <person name="Lipzen A."/>
            <person name="Salamov A."/>
            <person name="Ngan C.Y."/>
            <person name="Daum C."/>
            <person name="Chiniquy J."/>
            <person name="Barry K."/>
            <person name="LaButti K."/>
            <person name="Haridas S."/>
            <person name="Simmons B.A."/>
            <person name="Magnuson J.K."/>
            <person name="Mortensen U.H."/>
            <person name="Larsen T.O."/>
            <person name="Grigoriev I.V."/>
            <person name="Baker S.E."/>
            <person name="Andersen M.R."/>
            <person name="Nordberg H.P."/>
            <person name="Cantor M.N."/>
            <person name="Hua S.X."/>
        </authorList>
    </citation>
    <scope>NUCLEOTIDE SEQUENCE [LARGE SCALE GENOMIC DNA]</scope>
    <source>
        <strain evidence="2">IBT 19404</strain>
    </source>
</reference>
<dbReference type="InterPro" id="IPR023213">
    <property type="entry name" value="CAT-like_dom_sf"/>
</dbReference>
<accession>A0A2J5HIK0</accession>
<dbReference type="SUPFAM" id="SSF52777">
    <property type="entry name" value="CoA-dependent acyltransferases"/>
    <property type="match status" value="1"/>
</dbReference>
<evidence type="ECO:0000313" key="1">
    <source>
        <dbReference type="EMBL" id="PLN76813.1"/>
    </source>
</evidence>
<keyword evidence="2" id="KW-1185">Reference proteome</keyword>
<evidence type="ECO:0008006" key="3">
    <source>
        <dbReference type="Google" id="ProtNLM"/>
    </source>
</evidence>